<name>A0A7C4ARP0_9BACT</name>
<reference evidence="2" key="1">
    <citation type="journal article" date="2020" name="mSystems">
        <title>Genome- and Community-Level Interaction Insights into Carbon Utilization and Element Cycling Functions of Hydrothermarchaeota in Hydrothermal Sediment.</title>
        <authorList>
            <person name="Zhou Z."/>
            <person name="Liu Y."/>
            <person name="Xu W."/>
            <person name="Pan J."/>
            <person name="Luo Z.H."/>
            <person name="Li M."/>
        </authorList>
    </citation>
    <scope>NUCLEOTIDE SEQUENCE [LARGE SCALE GENOMIC DNA]</scope>
    <source>
        <strain evidence="2">SpSt-769</strain>
    </source>
</reference>
<protein>
    <recommendedName>
        <fullName evidence="3">Exosortase system-associated protein, TIGR04073 family</fullName>
    </recommendedName>
</protein>
<proteinExistence type="predicted"/>
<comment type="caution">
    <text evidence="2">The sequence shown here is derived from an EMBL/GenBank/DDBJ whole genome shotgun (WGS) entry which is preliminary data.</text>
</comment>
<accession>A0A7C4ARP0</accession>
<feature type="signal peptide" evidence="1">
    <location>
        <begin position="1"/>
        <end position="25"/>
    </location>
</feature>
<evidence type="ECO:0000313" key="2">
    <source>
        <dbReference type="EMBL" id="HGH60820.1"/>
    </source>
</evidence>
<sequence>MKKISWMAIGIVLICLCLSPVLANAGQDTSDYLKKLPGKVYKGSVTVLDRTEDVFSGVLKRVFGFFNPCLDLVKGCTNVVMKPIEKPLNYVERMTFGKKPVGPGKIPAPKKPDMPAK</sequence>
<keyword evidence="1" id="KW-0732">Signal</keyword>
<evidence type="ECO:0000256" key="1">
    <source>
        <dbReference type="SAM" id="SignalP"/>
    </source>
</evidence>
<organism evidence="2">
    <name type="scientific">Desulfomonile tiedjei</name>
    <dbReference type="NCBI Taxonomy" id="2358"/>
    <lineage>
        <taxon>Bacteria</taxon>
        <taxon>Pseudomonadati</taxon>
        <taxon>Thermodesulfobacteriota</taxon>
        <taxon>Desulfomonilia</taxon>
        <taxon>Desulfomonilales</taxon>
        <taxon>Desulfomonilaceae</taxon>
        <taxon>Desulfomonile</taxon>
    </lineage>
</organism>
<gene>
    <name evidence="2" type="ORF">ENV54_05920</name>
</gene>
<dbReference type="AlphaFoldDB" id="A0A7C4ARP0"/>
<feature type="chain" id="PRO_5027796851" description="Exosortase system-associated protein, TIGR04073 family" evidence="1">
    <location>
        <begin position="26"/>
        <end position="117"/>
    </location>
</feature>
<dbReference type="EMBL" id="DTGT01000183">
    <property type="protein sequence ID" value="HGH60820.1"/>
    <property type="molecule type" value="Genomic_DNA"/>
</dbReference>
<evidence type="ECO:0008006" key="3">
    <source>
        <dbReference type="Google" id="ProtNLM"/>
    </source>
</evidence>